<evidence type="ECO:0000313" key="2">
    <source>
        <dbReference type="Proteomes" id="UP000006591"/>
    </source>
</evidence>
<dbReference type="Proteomes" id="UP000006591">
    <property type="component" value="Chromosome 1"/>
</dbReference>
<dbReference type="AlphaFoldDB" id="A0A0E0FVL7"/>
<organism evidence="1">
    <name type="scientific">Oryza nivara</name>
    <name type="common">Indian wild rice</name>
    <name type="synonym">Oryza sativa f. spontanea</name>
    <dbReference type="NCBI Taxonomy" id="4536"/>
    <lineage>
        <taxon>Eukaryota</taxon>
        <taxon>Viridiplantae</taxon>
        <taxon>Streptophyta</taxon>
        <taxon>Embryophyta</taxon>
        <taxon>Tracheophyta</taxon>
        <taxon>Spermatophyta</taxon>
        <taxon>Magnoliopsida</taxon>
        <taxon>Liliopsida</taxon>
        <taxon>Poales</taxon>
        <taxon>Poaceae</taxon>
        <taxon>BOP clade</taxon>
        <taxon>Oryzoideae</taxon>
        <taxon>Oryzeae</taxon>
        <taxon>Oryzinae</taxon>
        <taxon>Oryza</taxon>
    </lineage>
</organism>
<dbReference type="Gramene" id="ONIVA01G41830.1">
    <property type="protein sequence ID" value="ONIVA01G41830.1"/>
    <property type="gene ID" value="ONIVA01G41830"/>
</dbReference>
<reference evidence="1" key="2">
    <citation type="submission" date="2018-04" db="EMBL/GenBank/DDBJ databases">
        <title>OnivRS2 (Oryza nivara Reference Sequence Version 2).</title>
        <authorList>
            <person name="Zhang J."/>
            <person name="Kudrna D."/>
            <person name="Lee S."/>
            <person name="Talag J."/>
            <person name="Rajasekar S."/>
            <person name="Welchert J."/>
            <person name="Hsing Y.-I."/>
            <person name="Wing R.A."/>
        </authorList>
    </citation>
    <scope>NUCLEOTIDE SEQUENCE [LARGE SCALE GENOMIC DNA]</scope>
</reference>
<dbReference type="InterPro" id="IPR019651">
    <property type="entry name" value="Glutamate_DH_NAD-spec"/>
</dbReference>
<proteinExistence type="predicted"/>
<accession>A0A0E0FVL7</accession>
<protein>
    <submittedName>
        <fullName evidence="1">Uncharacterized protein</fullName>
    </submittedName>
</protein>
<sequence>MVVFLGMSTRRDVEQKQVLHLLVALAAEDGGLDSGAVCHGLVGVDALAQLLAVEEVLKQLLHLGDAGGAADEHDVVHAALVHLGVAQALLHRLHALAEQVHVELLEASPGDGRVEVDALVQGVDLNGGLCGRRQRALGALAGRAQPAQSTRVAADVLLVLALELLDEMVHHAVVEVLTTKVSVTSSGLHLENALLNGEQRHIERATAKIEDEHVLLAGAGGLLVKTVGDGRGGGLVDDAHHVEAGNDTGVLGGLPLRVVEVGRHSHHGVLDVGAEASAISLILMSTMEEISSAENCFSSPLYCTTIIGLSPGPGMTLNGHSFMSLCTDGSENRLPISRLASAFKIERDYESDCSIEFI</sequence>
<dbReference type="HOGENOM" id="CLU_774735_0_0_1"/>
<dbReference type="EnsemblPlants" id="ONIVA01G41830.1">
    <property type="protein sequence ID" value="ONIVA01G41830.1"/>
    <property type="gene ID" value="ONIVA01G41830"/>
</dbReference>
<keyword evidence="2" id="KW-1185">Reference proteome</keyword>
<evidence type="ECO:0000313" key="1">
    <source>
        <dbReference type="EnsemblPlants" id="ONIVA01G41830.1"/>
    </source>
</evidence>
<dbReference type="eggNOG" id="ENOG502QV65">
    <property type="taxonomic scope" value="Eukaryota"/>
</dbReference>
<name>A0A0E0FVL7_ORYNI</name>
<reference evidence="1" key="1">
    <citation type="submission" date="2015-04" db="UniProtKB">
        <authorList>
            <consortium name="EnsemblPlants"/>
        </authorList>
    </citation>
    <scope>IDENTIFICATION</scope>
    <source>
        <strain evidence="1">SL10</strain>
    </source>
</reference>
<dbReference type="Pfam" id="PF10712">
    <property type="entry name" value="NAD-GH"/>
    <property type="match status" value="1"/>
</dbReference>